<dbReference type="PANTHER" id="PTHR33840:SF1">
    <property type="entry name" value="TLE1 PHOSPHOLIPASE DOMAIN-CONTAINING PROTEIN"/>
    <property type="match status" value="1"/>
</dbReference>
<organism evidence="3 4">
    <name type="scientific">Buttiauxella gaviniae</name>
    <dbReference type="NCBI Taxonomy" id="82990"/>
    <lineage>
        <taxon>Bacteria</taxon>
        <taxon>Pseudomonadati</taxon>
        <taxon>Pseudomonadota</taxon>
        <taxon>Gammaproteobacteria</taxon>
        <taxon>Enterobacterales</taxon>
        <taxon>Enterobacteriaceae</taxon>
        <taxon>Buttiauxella</taxon>
    </lineage>
</organism>
<dbReference type="PANTHER" id="PTHR33840">
    <property type="match status" value="1"/>
</dbReference>
<feature type="region of interest" description="Disordered" evidence="1">
    <location>
        <begin position="106"/>
        <end position="148"/>
    </location>
</feature>
<name>A0ABV3NQ21_9ENTR</name>
<evidence type="ECO:0000256" key="1">
    <source>
        <dbReference type="SAM" id="MobiDB-lite"/>
    </source>
</evidence>
<dbReference type="RefSeq" id="WP_367593965.1">
    <property type="nucleotide sequence ID" value="NZ_JBFMVT010000002.1"/>
</dbReference>
<gene>
    <name evidence="3" type="ORF">AB1E22_02650</name>
</gene>
<reference evidence="3 4" key="1">
    <citation type="submission" date="2024-07" db="EMBL/GenBank/DDBJ databases">
        <authorList>
            <person name="Wang L."/>
        </authorList>
    </citation>
    <scope>NUCLEOTIDE SEQUENCE [LARGE SCALE GENOMIC DNA]</scope>
    <source>
        <strain evidence="3 4">WL359</strain>
    </source>
</reference>
<proteinExistence type="predicted"/>
<comment type="caution">
    <text evidence="3">The sequence shown here is derived from an EMBL/GenBank/DDBJ whole genome shotgun (WGS) entry which is preliminary data.</text>
</comment>
<evidence type="ECO:0000313" key="3">
    <source>
        <dbReference type="EMBL" id="MEW7311629.1"/>
    </source>
</evidence>
<accession>A0ABV3NQ21</accession>
<dbReference type="InterPro" id="IPR018712">
    <property type="entry name" value="Tle1-like_cat"/>
</dbReference>
<dbReference type="CDD" id="cd14744">
    <property type="entry name" value="PAAR_CT_2"/>
    <property type="match status" value="1"/>
</dbReference>
<dbReference type="EMBL" id="JBFMVT010000002">
    <property type="protein sequence ID" value="MEW7311629.1"/>
    <property type="molecule type" value="Genomic_DNA"/>
</dbReference>
<protein>
    <submittedName>
        <fullName evidence="3">DUF2235 domain-containing protein</fullName>
    </submittedName>
</protein>
<dbReference type="InterPro" id="IPR008727">
    <property type="entry name" value="PAAR_motif"/>
</dbReference>
<dbReference type="Proteomes" id="UP001555342">
    <property type="component" value="Unassembled WGS sequence"/>
</dbReference>
<dbReference type="Pfam" id="PF05488">
    <property type="entry name" value="PAAR_motif"/>
    <property type="match status" value="1"/>
</dbReference>
<evidence type="ECO:0000313" key="4">
    <source>
        <dbReference type="Proteomes" id="UP001555342"/>
    </source>
</evidence>
<keyword evidence="4" id="KW-1185">Reference proteome</keyword>
<evidence type="ECO:0000259" key="2">
    <source>
        <dbReference type="Pfam" id="PF09994"/>
    </source>
</evidence>
<feature type="domain" description="T6SS Phospholipase effector Tle1-like catalytic" evidence="2">
    <location>
        <begin position="346"/>
        <end position="436"/>
    </location>
</feature>
<dbReference type="Pfam" id="PF09994">
    <property type="entry name" value="T6SS_Tle1-like_cat"/>
    <property type="match status" value="1"/>
</dbReference>
<sequence>MAKGYFLHIGDKTTCGGEICTGSATLHFQGMGAARAGDIVTCGKFPGKFEIVGGLPKRRNGGQLLAGTLHSVSSCPCRATFIPSIENGYEKRAVILQDTDALFGESTVSDDEPEQYAQSARRHKQSQNSEQPASEDNVAPQSPTPGKKKREITLTIGVFFDGTGNNSINVQNMLKACSGEHFNLNSADAQSILAKSAERNMGVSGIGLGSYIGYYTNIHWLNTLYKTDIPVETGLAQQAVYIEGIGTDAGKADSMVGKGLGISDTGVIARTDKAVSFLGKEIQQALLEIKQNLNDTLLIIKSLQFDIFGFSRGAAAARHFANRIQSEDNAVIEAIRQGMGEIEYRGAPSGKIRFIGIFDTVAAIGTPANGLNPHSADTGDVNIILRPGIAEKVFHITAQNECRFNFALNSVQPAWPELALPGAHSDIGGGYLPLEQENLYLTRPKVETVPFNQPGQETRVYRQAMAQQAQLANTSAIAPVVRTNKVTGETWYDDRMPQDRYGNFQKRSFAALVMRKRIVKNDWSRVVLRVMLDAAQEAGVLFDPIDPKNPDLKLPPELLPYCSQALFIGKRARTGKTMSGFTTDEIDLIAKDYIHCSANWNAVEVDEKGQISGGTSGAEIIFTDRPDEEGRRTVYNMDGKKV</sequence>